<comment type="similarity">
    <text evidence="1 4">Belongs to the eukaryotic ribosomal protein eS21 family.</text>
</comment>
<dbReference type="InterPro" id="IPR038579">
    <property type="entry name" value="Ribosomal_eS21_sf"/>
</dbReference>
<dbReference type="AlphaFoldDB" id="A0A830HZX5"/>
<sequence length="82" mass="9267">MINDEGQMVDIYIPRKCSYSNRLIEAKDHSSVQLNIAHIDENGVYTGQFTTMAMCGYLRNKGQADSALDNLWKQKKAEVGQN</sequence>
<evidence type="ECO:0000313" key="6">
    <source>
        <dbReference type="Proteomes" id="UP000660262"/>
    </source>
</evidence>
<dbReference type="Gene3D" id="3.30.1230.20">
    <property type="match status" value="1"/>
</dbReference>
<dbReference type="OrthoDB" id="522601at2759"/>
<dbReference type="GO" id="GO:0005840">
    <property type="term" value="C:ribosome"/>
    <property type="evidence" value="ECO:0007669"/>
    <property type="project" value="UniProtKB-KW"/>
</dbReference>
<accession>A0A830HZX5</accession>
<keyword evidence="3 4" id="KW-0687">Ribonucleoprotein</keyword>
<reference evidence="5" key="1">
    <citation type="submission" date="2020-10" db="EMBL/GenBank/DDBJ databases">
        <title>Unveiling of a novel bifunctional photoreceptor, Dualchrome1, isolated from a cosmopolitan green alga.</title>
        <authorList>
            <person name="Suzuki S."/>
            <person name="Kawachi M."/>
        </authorList>
    </citation>
    <scope>NUCLEOTIDE SEQUENCE</scope>
    <source>
        <strain evidence="5">NIES 2893</strain>
    </source>
</reference>
<proteinExistence type="inferred from homology"/>
<dbReference type="GO" id="GO:0006412">
    <property type="term" value="P:translation"/>
    <property type="evidence" value="ECO:0007669"/>
    <property type="project" value="InterPro"/>
</dbReference>
<protein>
    <recommendedName>
        <fullName evidence="4">40S ribosomal protein S21</fullName>
    </recommendedName>
</protein>
<evidence type="ECO:0000256" key="2">
    <source>
        <dbReference type="ARBA" id="ARBA00022980"/>
    </source>
</evidence>
<evidence type="ECO:0000313" key="5">
    <source>
        <dbReference type="EMBL" id="GHP10369.1"/>
    </source>
</evidence>
<keyword evidence="6" id="KW-1185">Reference proteome</keyword>
<dbReference type="FunFam" id="3.30.1230.20:FF:000008">
    <property type="entry name" value="40S ribosomal protein S21"/>
    <property type="match status" value="1"/>
</dbReference>
<dbReference type="EMBL" id="BNJQ01000029">
    <property type="protein sequence ID" value="GHP10369.1"/>
    <property type="molecule type" value="Genomic_DNA"/>
</dbReference>
<dbReference type="Proteomes" id="UP000660262">
    <property type="component" value="Unassembled WGS sequence"/>
</dbReference>
<dbReference type="InterPro" id="IPR001931">
    <property type="entry name" value="Ribosomal_eS21"/>
</dbReference>
<evidence type="ECO:0000256" key="3">
    <source>
        <dbReference type="ARBA" id="ARBA00023274"/>
    </source>
</evidence>
<comment type="caution">
    <text evidence="5">The sequence shown here is derived from an EMBL/GenBank/DDBJ whole genome shotgun (WGS) entry which is preliminary data.</text>
</comment>
<dbReference type="GO" id="GO:1990904">
    <property type="term" value="C:ribonucleoprotein complex"/>
    <property type="evidence" value="ECO:0007669"/>
    <property type="project" value="UniProtKB-KW"/>
</dbReference>
<name>A0A830HZX5_9CHLO</name>
<evidence type="ECO:0000256" key="4">
    <source>
        <dbReference type="PIRNR" id="PIRNR002148"/>
    </source>
</evidence>
<evidence type="ECO:0000256" key="1">
    <source>
        <dbReference type="ARBA" id="ARBA00010228"/>
    </source>
</evidence>
<dbReference type="PANTHER" id="PTHR10442">
    <property type="entry name" value="40S RIBOSOMAL PROTEIN S21"/>
    <property type="match status" value="1"/>
</dbReference>
<dbReference type="PIRSF" id="PIRSF002148">
    <property type="entry name" value="Ribosomal_S21e"/>
    <property type="match status" value="1"/>
</dbReference>
<keyword evidence="2 4" id="KW-0689">Ribosomal protein</keyword>
<organism evidence="5 6">
    <name type="scientific">Pycnococcus provasolii</name>
    <dbReference type="NCBI Taxonomy" id="41880"/>
    <lineage>
        <taxon>Eukaryota</taxon>
        <taxon>Viridiplantae</taxon>
        <taxon>Chlorophyta</taxon>
        <taxon>Pseudoscourfieldiophyceae</taxon>
        <taxon>Pseudoscourfieldiales</taxon>
        <taxon>Pycnococcaceae</taxon>
        <taxon>Pycnococcus</taxon>
    </lineage>
</organism>
<gene>
    <name evidence="5" type="ORF">PPROV_000910000</name>
</gene>
<dbReference type="Pfam" id="PF01249">
    <property type="entry name" value="Ribosomal_S21e"/>
    <property type="match status" value="1"/>
</dbReference>
<dbReference type="GO" id="GO:0003735">
    <property type="term" value="F:structural constituent of ribosome"/>
    <property type="evidence" value="ECO:0007669"/>
    <property type="project" value="InterPro"/>
</dbReference>